<evidence type="ECO:0000256" key="1">
    <source>
        <dbReference type="SAM" id="MobiDB-lite"/>
    </source>
</evidence>
<protein>
    <submittedName>
        <fullName evidence="2">Uncharacterized protein</fullName>
    </submittedName>
</protein>
<dbReference type="Proteomes" id="UP000652761">
    <property type="component" value="Unassembled WGS sequence"/>
</dbReference>
<feature type="region of interest" description="Disordered" evidence="1">
    <location>
        <begin position="1"/>
        <end position="27"/>
    </location>
</feature>
<sequence>MPGGGTNTPPRALKARQAARAEEKSLAPVGVPSSTFGLHCATSAGRRHRLSHDSQRLYLSPPPSSNDVRRGTVVRQRHKHPVVDLKGQMAQTPRRARKYKWYIL</sequence>
<evidence type="ECO:0000313" key="2">
    <source>
        <dbReference type="EMBL" id="MQL99141.1"/>
    </source>
</evidence>
<reference evidence="2" key="1">
    <citation type="submission" date="2017-07" db="EMBL/GenBank/DDBJ databases">
        <title>Taro Niue Genome Assembly and Annotation.</title>
        <authorList>
            <person name="Atibalentja N."/>
            <person name="Keating K."/>
            <person name="Fields C.J."/>
        </authorList>
    </citation>
    <scope>NUCLEOTIDE SEQUENCE</scope>
    <source>
        <strain evidence="2">Niue_2</strain>
        <tissue evidence="2">Leaf</tissue>
    </source>
</reference>
<keyword evidence="3" id="KW-1185">Reference proteome</keyword>
<dbReference type="EMBL" id="NMUH01002303">
    <property type="protein sequence ID" value="MQL99141.1"/>
    <property type="molecule type" value="Genomic_DNA"/>
</dbReference>
<dbReference type="AlphaFoldDB" id="A0A843VPY4"/>
<organism evidence="2 3">
    <name type="scientific">Colocasia esculenta</name>
    <name type="common">Wild taro</name>
    <name type="synonym">Arum esculentum</name>
    <dbReference type="NCBI Taxonomy" id="4460"/>
    <lineage>
        <taxon>Eukaryota</taxon>
        <taxon>Viridiplantae</taxon>
        <taxon>Streptophyta</taxon>
        <taxon>Embryophyta</taxon>
        <taxon>Tracheophyta</taxon>
        <taxon>Spermatophyta</taxon>
        <taxon>Magnoliopsida</taxon>
        <taxon>Liliopsida</taxon>
        <taxon>Araceae</taxon>
        <taxon>Aroideae</taxon>
        <taxon>Colocasieae</taxon>
        <taxon>Colocasia</taxon>
    </lineage>
</organism>
<evidence type="ECO:0000313" key="3">
    <source>
        <dbReference type="Proteomes" id="UP000652761"/>
    </source>
</evidence>
<feature type="region of interest" description="Disordered" evidence="1">
    <location>
        <begin position="46"/>
        <end position="79"/>
    </location>
</feature>
<proteinExistence type="predicted"/>
<gene>
    <name evidence="2" type="ORF">Taro_031858</name>
</gene>
<name>A0A843VPY4_COLES</name>
<accession>A0A843VPY4</accession>
<comment type="caution">
    <text evidence="2">The sequence shown here is derived from an EMBL/GenBank/DDBJ whole genome shotgun (WGS) entry which is preliminary data.</text>
</comment>